<feature type="region of interest" description="Disordered" evidence="1">
    <location>
        <begin position="108"/>
        <end position="138"/>
    </location>
</feature>
<keyword evidence="3" id="KW-1185">Reference proteome</keyword>
<dbReference type="HOGENOM" id="CLU_113797_0_0_1"/>
<name>A0A0C2TPK0_AMAMK</name>
<proteinExistence type="predicted"/>
<gene>
    <name evidence="2" type="ORF">M378DRAFT_157353</name>
</gene>
<sequence>MQRPLSTAQKIYRRHASSTAQARSPKAAPAGGTLPPQKLRALISIYHQADTFITPENLSRRIDEAFIPSLRDDKSLSLDMFPSSMAHFRELGMIVPNQLRDALEEQRKAPKVMEPDKDVGSPGIYDSRNTGTWSGERKGRERKVMEALYGVEGVGSVEVLPGLDVLLEERERMEKDIKADEDGQDGH</sequence>
<dbReference type="OrthoDB" id="5597211at2759"/>
<dbReference type="AlphaFoldDB" id="A0A0C2TPK0"/>
<dbReference type="Proteomes" id="UP000054549">
    <property type="component" value="Unassembled WGS sequence"/>
</dbReference>
<reference evidence="2 3" key="1">
    <citation type="submission" date="2014-04" db="EMBL/GenBank/DDBJ databases">
        <title>Evolutionary Origins and Diversification of the Mycorrhizal Mutualists.</title>
        <authorList>
            <consortium name="DOE Joint Genome Institute"/>
            <consortium name="Mycorrhizal Genomics Consortium"/>
            <person name="Kohler A."/>
            <person name="Kuo A."/>
            <person name="Nagy L.G."/>
            <person name="Floudas D."/>
            <person name="Copeland A."/>
            <person name="Barry K.W."/>
            <person name="Cichocki N."/>
            <person name="Veneault-Fourrey C."/>
            <person name="LaButti K."/>
            <person name="Lindquist E.A."/>
            <person name="Lipzen A."/>
            <person name="Lundell T."/>
            <person name="Morin E."/>
            <person name="Murat C."/>
            <person name="Riley R."/>
            <person name="Ohm R."/>
            <person name="Sun H."/>
            <person name="Tunlid A."/>
            <person name="Henrissat B."/>
            <person name="Grigoriev I.V."/>
            <person name="Hibbett D.S."/>
            <person name="Martin F."/>
        </authorList>
    </citation>
    <scope>NUCLEOTIDE SEQUENCE [LARGE SCALE GENOMIC DNA]</scope>
    <source>
        <strain evidence="2 3">Koide BX008</strain>
    </source>
</reference>
<dbReference type="InParanoid" id="A0A0C2TPK0"/>
<evidence type="ECO:0000313" key="3">
    <source>
        <dbReference type="Proteomes" id="UP000054549"/>
    </source>
</evidence>
<feature type="region of interest" description="Disordered" evidence="1">
    <location>
        <begin position="1"/>
        <end position="34"/>
    </location>
</feature>
<evidence type="ECO:0000313" key="2">
    <source>
        <dbReference type="EMBL" id="KIL69134.1"/>
    </source>
</evidence>
<organism evidence="2 3">
    <name type="scientific">Amanita muscaria (strain Koide BX008)</name>
    <dbReference type="NCBI Taxonomy" id="946122"/>
    <lineage>
        <taxon>Eukaryota</taxon>
        <taxon>Fungi</taxon>
        <taxon>Dikarya</taxon>
        <taxon>Basidiomycota</taxon>
        <taxon>Agaricomycotina</taxon>
        <taxon>Agaricomycetes</taxon>
        <taxon>Agaricomycetidae</taxon>
        <taxon>Agaricales</taxon>
        <taxon>Pluteineae</taxon>
        <taxon>Amanitaceae</taxon>
        <taxon>Amanita</taxon>
    </lineage>
</organism>
<evidence type="ECO:0000256" key="1">
    <source>
        <dbReference type="SAM" id="MobiDB-lite"/>
    </source>
</evidence>
<dbReference type="EMBL" id="KN818226">
    <property type="protein sequence ID" value="KIL69134.1"/>
    <property type="molecule type" value="Genomic_DNA"/>
</dbReference>
<feature type="compositionally biased region" description="Basic and acidic residues" evidence="1">
    <location>
        <begin position="108"/>
        <end position="119"/>
    </location>
</feature>
<protein>
    <submittedName>
        <fullName evidence="2">Uncharacterized protein</fullName>
    </submittedName>
</protein>
<accession>A0A0C2TPK0</accession>